<comment type="similarity">
    <text evidence="1">Belongs to the glycosyl hydrolase 32 family.</text>
</comment>
<dbReference type="Proteomes" id="UP000322791">
    <property type="component" value="Unassembled WGS sequence"/>
</dbReference>
<dbReference type="GO" id="GO:0004564">
    <property type="term" value="F:beta-fructofuranosidase activity"/>
    <property type="evidence" value="ECO:0007669"/>
    <property type="project" value="UniProtKB-EC"/>
</dbReference>
<dbReference type="EC" id="3.2.1.26" evidence="2"/>
<keyword evidence="8" id="KW-1185">Reference proteome</keyword>
<evidence type="ECO:0000256" key="3">
    <source>
        <dbReference type="ARBA" id="ARBA00022801"/>
    </source>
</evidence>
<dbReference type="GO" id="GO:0005975">
    <property type="term" value="P:carbohydrate metabolic process"/>
    <property type="evidence" value="ECO:0007669"/>
    <property type="project" value="InterPro"/>
</dbReference>
<dbReference type="InterPro" id="IPR032507">
    <property type="entry name" value="BT1760-like_C"/>
</dbReference>
<dbReference type="Gene3D" id="2.60.120.560">
    <property type="entry name" value="Exo-inulinase, domain 1"/>
    <property type="match status" value="1"/>
</dbReference>
<organism evidence="7 8">
    <name type="scientific">Hymenobacter lutimineralis</name>
    <dbReference type="NCBI Taxonomy" id="2606448"/>
    <lineage>
        <taxon>Bacteria</taxon>
        <taxon>Pseudomonadati</taxon>
        <taxon>Bacteroidota</taxon>
        <taxon>Cytophagia</taxon>
        <taxon>Cytophagales</taxon>
        <taxon>Hymenobacteraceae</taxon>
        <taxon>Hymenobacter</taxon>
    </lineage>
</organism>
<dbReference type="Pfam" id="PF00251">
    <property type="entry name" value="Glyco_hydro_32N"/>
    <property type="match status" value="1"/>
</dbReference>
<feature type="domain" description="Glycosyl hydrolase family 32 N-terminal" evidence="5">
    <location>
        <begin position="106"/>
        <end position="361"/>
    </location>
</feature>
<gene>
    <name evidence="7" type="ORF">FY528_20830</name>
</gene>
<evidence type="ECO:0000256" key="2">
    <source>
        <dbReference type="ARBA" id="ARBA00012758"/>
    </source>
</evidence>
<dbReference type="Pfam" id="PF16346">
    <property type="entry name" value="GH32_BT1760-like_C"/>
    <property type="match status" value="1"/>
</dbReference>
<dbReference type="InterPro" id="IPR023296">
    <property type="entry name" value="Glyco_hydro_beta-prop_sf"/>
</dbReference>
<feature type="domain" description="BT1760-like C-terminal" evidence="6">
    <location>
        <begin position="382"/>
        <end position="557"/>
    </location>
</feature>
<evidence type="ECO:0000259" key="5">
    <source>
        <dbReference type="Pfam" id="PF00251"/>
    </source>
</evidence>
<dbReference type="CDD" id="cd08995">
    <property type="entry name" value="GH32_EcAec43-like"/>
    <property type="match status" value="1"/>
</dbReference>
<reference evidence="7 8" key="1">
    <citation type="submission" date="2019-08" db="EMBL/GenBank/DDBJ databases">
        <authorList>
            <person name="Seo M.-J."/>
        </authorList>
    </citation>
    <scope>NUCLEOTIDE SEQUENCE [LARGE SCALE GENOMIC DNA]</scope>
    <source>
        <strain evidence="7 8">KIGAM108</strain>
    </source>
</reference>
<comment type="caution">
    <text evidence="7">The sequence shown here is derived from an EMBL/GenBank/DDBJ whole genome shotgun (WGS) entry which is preliminary data.</text>
</comment>
<dbReference type="PANTHER" id="PTHR43101:SF1">
    <property type="entry name" value="BETA-FRUCTOSIDASE"/>
    <property type="match status" value="1"/>
</dbReference>
<sequence>MPLHTPPWASKKQTNVLTTSQLPPQLLLRLMTSSHLPGRVFLAAGLLLSACQEKDPAKPKPPVTDPSKNLVCTPGAERSDYSIFPKVGDGAGVGDVMPYFDAASGSMYIYYLKDVWNDATNQRHPWYGFQTADFRQYTELPAGELLASASGDCAQDRAIGTGSVQELGGTYYAFYTGHNPNAANCGHRKEGIMLATAPGPAQKFTKNPAFTTLYVPKGQGFDENDNFRDPYVYLNDETKQYDMLVAARQHNRGVVIKYTSADLLAWSYQGILYDGGASSYVMLECPQLFKIGSTYYLTFSDITTRNFYYRKSASPAGPWSPPTGPERVDGSGLYAAKVLNNTATGKHYLIGWVNRYQNHQDGGSWWWGGNLVTHELVQTANGDLTVQLVPALRTYLEAQTEPLVRVSRTATASRPDSSTYVLAGPATGPLAHVLFKPLNLTRYKISATVSYTDAANDFGFMLGACDGTNEFYSLRFVPSQNRFSFDRINRNSLNPGTSPVADVPFPMQPNTPYTVDIVQENSVVVVYLNGIAALSSRIYKAPRTSWGIFADKCTATFRNLTVTKP</sequence>
<dbReference type="SUPFAM" id="SSF75005">
    <property type="entry name" value="Arabinanase/levansucrase/invertase"/>
    <property type="match status" value="1"/>
</dbReference>
<dbReference type="InterPro" id="IPR001362">
    <property type="entry name" value="Glyco_hydro_32"/>
</dbReference>
<accession>A0A5D6UTL3</accession>
<evidence type="ECO:0000313" key="7">
    <source>
        <dbReference type="EMBL" id="TYZ05794.1"/>
    </source>
</evidence>
<dbReference type="Gene3D" id="2.115.10.20">
    <property type="entry name" value="Glycosyl hydrolase domain, family 43"/>
    <property type="match status" value="1"/>
</dbReference>
<name>A0A5D6UTL3_9BACT</name>
<keyword evidence="4" id="KW-0326">Glycosidase</keyword>
<dbReference type="EMBL" id="VTHL01000038">
    <property type="protein sequence ID" value="TYZ05794.1"/>
    <property type="molecule type" value="Genomic_DNA"/>
</dbReference>
<dbReference type="SUPFAM" id="SSF49899">
    <property type="entry name" value="Concanavalin A-like lectins/glucanases"/>
    <property type="match status" value="1"/>
</dbReference>
<evidence type="ECO:0000313" key="8">
    <source>
        <dbReference type="Proteomes" id="UP000322791"/>
    </source>
</evidence>
<evidence type="ECO:0000256" key="4">
    <source>
        <dbReference type="ARBA" id="ARBA00023295"/>
    </source>
</evidence>
<keyword evidence="3" id="KW-0378">Hydrolase</keyword>
<evidence type="ECO:0000256" key="1">
    <source>
        <dbReference type="ARBA" id="ARBA00009902"/>
    </source>
</evidence>
<dbReference type="AlphaFoldDB" id="A0A5D6UTL3"/>
<dbReference type="InterPro" id="IPR051214">
    <property type="entry name" value="GH32_Enzymes"/>
</dbReference>
<evidence type="ECO:0000259" key="6">
    <source>
        <dbReference type="Pfam" id="PF16346"/>
    </source>
</evidence>
<dbReference type="SMART" id="SM00640">
    <property type="entry name" value="Glyco_32"/>
    <property type="match status" value="1"/>
</dbReference>
<dbReference type="PANTHER" id="PTHR43101">
    <property type="entry name" value="BETA-FRUCTOSIDASE"/>
    <property type="match status" value="1"/>
</dbReference>
<dbReference type="InterPro" id="IPR013148">
    <property type="entry name" value="Glyco_hydro_32_N"/>
</dbReference>
<protein>
    <recommendedName>
        <fullName evidence="2">beta-fructofuranosidase</fullName>
        <ecNumber evidence="2">3.2.1.26</ecNumber>
    </recommendedName>
</protein>
<proteinExistence type="inferred from homology"/>
<dbReference type="InterPro" id="IPR013320">
    <property type="entry name" value="ConA-like_dom_sf"/>
</dbReference>